<organism evidence="2 3">
    <name type="scientific">Peribacillus butanolivorans</name>
    <dbReference type="NCBI Taxonomy" id="421767"/>
    <lineage>
        <taxon>Bacteria</taxon>
        <taxon>Bacillati</taxon>
        <taxon>Bacillota</taxon>
        <taxon>Bacilli</taxon>
        <taxon>Bacillales</taxon>
        <taxon>Bacillaceae</taxon>
        <taxon>Peribacillus</taxon>
    </lineage>
</organism>
<dbReference type="Pfam" id="PF13392">
    <property type="entry name" value="HNH_3"/>
    <property type="match status" value="1"/>
</dbReference>
<proteinExistence type="predicted"/>
<evidence type="ECO:0000313" key="3">
    <source>
        <dbReference type="Proteomes" id="UP000220106"/>
    </source>
</evidence>
<dbReference type="InterPro" id="IPR003615">
    <property type="entry name" value="HNH_nuc"/>
</dbReference>
<dbReference type="Proteomes" id="UP000220106">
    <property type="component" value="Unassembled WGS sequence"/>
</dbReference>
<name>A0AAX0RYW8_9BACI</name>
<gene>
    <name evidence="2" type="ORF">CN689_21605</name>
</gene>
<dbReference type="SUPFAM" id="SSF54060">
    <property type="entry name" value="His-Me finger endonucleases"/>
    <property type="match status" value="1"/>
</dbReference>
<dbReference type="AlphaFoldDB" id="A0AAX0RYW8"/>
<sequence>MVNTDGVVLSKTNGKILTHHINTGGYPFVCLRINCKPKQLLVHRLVAIAFIPNPDNKPIVNHIDSDRRNPKKSNLGWVTHKENSEHMVNSFNCPDQDMTILLDKMGDEICVFPSRNRCIKYVYKQFRIKYGYDEDENISDVDIEAYTELSPVSRDREWARRVKLNF</sequence>
<comment type="caution">
    <text evidence="2">The sequence shown here is derived from an EMBL/GenBank/DDBJ whole genome shotgun (WGS) entry which is preliminary data.</text>
</comment>
<dbReference type="Gene3D" id="3.90.75.20">
    <property type="match status" value="1"/>
</dbReference>
<accession>A0AAX0RYW8</accession>
<feature type="domain" description="HNH nuclease" evidence="1">
    <location>
        <begin position="41"/>
        <end position="84"/>
    </location>
</feature>
<dbReference type="EMBL" id="NUEQ01000035">
    <property type="protein sequence ID" value="PEJ29883.1"/>
    <property type="molecule type" value="Genomic_DNA"/>
</dbReference>
<evidence type="ECO:0000313" key="2">
    <source>
        <dbReference type="EMBL" id="PEJ29883.1"/>
    </source>
</evidence>
<evidence type="ECO:0000259" key="1">
    <source>
        <dbReference type="Pfam" id="PF13392"/>
    </source>
</evidence>
<protein>
    <recommendedName>
        <fullName evidence="1">HNH nuclease domain-containing protein</fullName>
    </recommendedName>
</protein>
<reference evidence="2 3" key="1">
    <citation type="submission" date="2017-09" db="EMBL/GenBank/DDBJ databases">
        <title>Large-scale bioinformatics analysis of Bacillus genomes uncovers conserved roles of natural products in bacterial physiology.</title>
        <authorList>
            <consortium name="Agbiome Team Llc"/>
            <person name="Bleich R.M."/>
            <person name="Kirk G.J."/>
            <person name="Santa Maria K.C."/>
            <person name="Allen S.E."/>
            <person name="Farag S."/>
            <person name="Shank E.A."/>
            <person name="Bowers A."/>
        </authorList>
    </citation>
    <scope>NUCLEOTIDE SEQUENCE [LARGE SCALE GENOMIC DNA]</scope>
    <source>
        <strain evidence="2 3">AFS003229</strain>
    </source>
</reference>
<dbReference type="InterPro" id="IPR044925">
    <property type="entry name" value="His-Me_finger_sf"/>
</dbReference>